<evidence type="ECO:0000256" key="1">
    <source>
        <dbReference type="SAM" id="SignalP"/>
    </source>
</evidence>
<proteinExistence type="predicted"/>
<dbReference type="RefSeq" id="XP_013792385.1">
    <property type="nucleotide sequence ID" value="XM_013936931.2"/>
</dbReference>
<accession>A0ABM1C128</accession>
<evidence type="ECO:0000313" key="2">
    <source>
        <dbReference type="Proteomes" id="UP000694941"/>
    </source>
</evidence>
<feature type="signal peptide" evidence="1">
    <location>
        <begin position="1"/>
        <end position="15"/>
    </location>
</feature>
<name>A0ABM1C128_LIMPO</name>
<dbReference type="InterPro" id="IPR016024">
    <property type="entry name" value="ARM-type_fold"/>
</dbReference>
<reference evidence="3" key="1">
    <citation type="submission" date="2025-08" db="UniProtKB">
        <authorList>
            <consortium name="RefSeq"/>
        </authorList>
    </citation>
    <scope>IDENTIFICATION</scope>
    <source>
        <tissue evidence="3">Muscle</tissue>
    </source>
</reference>
<dbReference type="Proteomes" id="UP000694941">
    <property type="component" value="Unplaced"/>
</dbReference>
<gene>
    <name evidence="3" type="primary">LOC106476266</name>
</gene>
<dbReference type="GeneID" id="106476266"/>
<dbReference type="SUPFAM" id="SSF48371">
    <property type="entry name" value="ARM repeat"/>
    <property type="match status" value="1"/>
</dbReference>
<keyword evidence="1" id="KW-0732">Signal</keyword>
<evidence type="ECO:0000313" key="3">
    <source>
        <dbReference type="RefSeq" id="XP_013792385.1"/>
    </source>
</evidence>
<keyword evidence="2" id="KW-1185">Reference proteome</keyword>
<organism evidence="2 3">
    <name type="scientific">Limulus polyphemus</name>
    <name type="common">Atlantic horseshoe crab</name>
    <dbReference type="NCBI Taxonomy" id="6850"/>
    <lineage>
        <taxon>Eukaryota</taxon>
        <taxon>Metazoa</taxon>
        <taxon>Ecdysozoa</taxon>
        <taxon>Arthropoda</taxon>
        <taxon>Chelicerata</taxon>
        <taxon>Merostomata</taxon>
        <taxon>Xiphosura</taxon>
        <taxon>Limulidae</taxon>
        <taxon>Limulus</taxon>
    </lineage>
</organism>
<protein>
    <submittedName>
        <fullName evidence="3">Uncharacterized protein LOC106476266</fullName>
    </submittedName>
</protein>
<feature type="chain" id="PRO_5047396023" evidence="1">
    <location>
        <begin position="16"/>
        <end position="324"/>
    </location>
</feature>
<sequence>MKFLLAFLFIGLASASFYNVLDHAADQAVMDFMLGMEKAGPLRDVAGYDLGLASDEIEDDIKTELGKTLKEALDNVLNKIKDSIDQGKEVAQNLLDKAKDIAGQLKDLGVDAGGKALELLLKLKDRLKDWVTGLLEKLGIGKRSLLDILGNLVGGLDIRSIIEKIKNMIMEKLNIQQIVDYIKEKLGTVSELAQTLIQTIKERGLEALKDLVNKILGVGRSAYSLKDLWEKVKDFFKNLGIGITEKFWKFAEWVKTIWDAGIENAKDKLAKVKLIALEFITHAKDISAEVAREALEFFRPYKDDLGDLWNKLVEEAKKIIGTGV</sequence>